<gene>
    <name evidence="2" type="ORF">D9Q98_006533</name>
</gene>
<sequence length="216" mass="23574">MGRTKKAGSKKVAPALKLKKTAAKPSKASKKAQAAAKAGPVVINRAPVLELWVAVVAERQGFSFDEGLTFGKLVAGWFAQSKGRALGIYERKEEPSEQKRQARERRDRELGVEHVDCFGLHCLALRVGNEMHAVADGKAISPGSVRGSLTRAFGDRLEDVKEAMETLAAAIPPERIGKVAYHLYERFRPEWHGWGVKGELDLGGLAALAQDWQAHV</sequence>
<feature type="region of interest" description="Disordered" evidence="1">
    <location>
        <begin position="1"/>
        <end position="36"/>
    </location>
</feature>
<dbReference type="AlphaFoldDB" id="A0A9D4TKI8"/>
<dbReference type="EMBL" id="SIDB01000009">
    <property type="protein sequence ID" value="KAI3428149.1"/>
    <property type="molecule type" value="Genomic_DNA"/>
</dbReference>
<organism evidence="2 3">
    <name type="scientific">Chlorella vulgaris</name>
    <name type="common">Green alga</name>
    <dbReference type="NCBI Taxonomy" id="3077"/>
    <lineage>
        <taxon>Eukaryota</taxon>
        <taxon>Viridiplantae</taxon>
        <taxon>Chlorophyta</taxon>
        <taxon>core chlorophytes</taxon>
        <taxon>Trebouxiophyceae</taxon>
        <taxon>Chlorellales</taxon>
        <taxon>Chlorellaceae</taxon>
        <taxon>Chlorella clade</taxon>
        <taxon>Chlorella</taxon>
    </lineage>
</organism>
<keyword evidence="3" id="KW-1185">Reference proteome</keyword>
<protein>
    <submittedName>
        <fullName evidence="2">Uncharacterized protein</fullName>
    </submittedName>
</protein>
<comment type="caution">
    <text evidence="2">The sequence shown here is derived from an EMBL/GenBank/DDBJ whole genome shotgun (WGS) entry which is preliminary data.</text>
</comment>
<dbReference type="Proteomes" id="UP001055712">
    <property type="component" value="Unassembled WGS sequence"/>
</dbReference>
<evidence type="ECO:0000313" key="3">
    <source>
        <dbReference type="Proteomes" id="UP001055712"/>
    </source>
</evidence>
<evidence type="ECO:0000256" key="1">
    <source>
        <dbReference type="SAM" id="MobiDB-lite"/>
    </source>
</evidence>
<feature type="compositionally biased region" description="Basic residues" evidence="1">
    <location>
        <begin position="17"/>
        <end position="30"/>
    </location>
</feature>
<evidence type="ECO:0000313" key="2">
    <source>
        <dbReference type="EMBL" id="KAI3428149.1"/>
    </source>
</evidence>
<dbReference type="OrthoDB" id="514070at2759"/>
<name>A0A9D4TKI8_CHLVU</name>
<proteinExistence type="predicted"/>
<reference evidence="2" key="1">
    <citation type="journal article" date="2019" name="Plant J.">
        <title>Chlorella vulgaris genome assembly and annotation reveals the molecular basis for metabolic acclimation to high light conditions.</title>
        <authorList>
            <person name="Cecchin M."/>
            <person name="Marcolungo L."/>
            <person name="Rossato M."/>
            <person name="Girolomoni L."/>
            <person name="Cosentino E."/>
            <person name="Cuine S."/>
            <person name="Li-Beisson Y."/>
            <person name="Delledonne M."/>
            <person name="Ballottari M."/>
        </authorList>
    </citation>
    <scope>NUCLEOTIDE SEQUENCE</scope>
    <source>
        <strain evidence="2">211/11P</strain>
    </source>
</reference>
<reference evidence="2" key="2">
    <citation type="submission" date="2020-11" db="EMBL/GenBank/DDBJ databases">
        <authorList>
            <person name="Cecchin M."/>
            <person name="Marcolungo L."/>
            <person name="Rossato M."/>
            <person name="Girolomoni L."/>
            <person name="Cosentino E."/>
            <person name="Cuine S."/>
            <person name="Li-Beisson Y."/>
            <person name="Delledonne M."/>
            <person name="Ballottari M."/>
        </authorList>
    </citation>
    <scope>NUCLEOTIDE SEQUENCE</scope>
    <source>
        <strain evidence="2">211/11P</strain>
        <tissue evidence="2">Whole cell</tissue>
    </source>
</reference>
<accession>A0A9D4TKI8</accession>